<comment type="caution">
    <text evidence="10">The sequence shown here is derived from an EMBL/GenBank/DDBJ whole genome shotgun (WGS) entry which is preliminary data.</text>
</comment>
<keyword evidence="6 8" id="KW-0368">Histidine biosynthesis</keyword>
<organism evidence="10 11">
    <name type="scientific">Candidatus Gallitreponema excrementavium</name>
    <dbReference type="NCBI Taxonomy" id="2840840"/>
    <lineage>
        <taxon>Bacteria</taxon>
        <taxon>Pseudomonadati</taxon>
        <taxon>Spirochaetota</taxon>
        <taxon>Spirochaetia</taxon>
        <taxon>Spirochaetales</taxon>
        <taxon>Candidatus Gallitreponema</taxon>
    </lineage>
</organism>
<comment type="pathway">
    <text evidence="1 8">Amino-acid biosynthesis; L-histidine biosynthesis; L-histidine from 5-phospho-alpha-D-ribose 1-diphosphate: step 8/9.</text>
</comment>
<name>A0A9D9HR05_9SPIR</name>
<evidence type="ECO:0000256" key="6">
    <source>
        <dbReference type="ARBA" id="ARBA00023102"/>
    </source>
</evidence>
<dbReference type="PANTHER" id="PTHR21039:SF0">
    <property type="entry name" value="HISTIDINOL-PHOSPHATASE"/>
    <property type="match status" value="1"/>
</dbReference>
<dbReference type="SUPFAM" id="SSF89550">
    <property type="entry name" value="PHP domain-like"/>
    <property type="match status" value="1"/>
</dbReference>
<dbReference type="Proteomes" id="UP000823638">
    <property type="component" value="Unassembled WGS sequence"/>
</dbReference>
<dbReference type="GO" id="GO:0000105">
    <property type="term" value="P:L-histidine biosynthetic process"/>
    <property type="evidence" value="ECO:0007669"/>
    <property type="project" value="UniProtKB-UniRule"/>
</dbReference>
<evidence type="ECO:0000313" key="11">
    <source>
        <dbReference type="Proteomes" id="UP000823638"/>
    </source>
</evidence>
<dbReference type="InterPro" id="IPR004013">
    <property type="entry name" value="PHP_dom"/>
</dbReference>
<evidence type="ECO:0000256" key="8">
    <source>
        <dbReference type="RuleBase" id="RU366003"/>
    </source>
</evidence>
<dbReference type="InterPro" id="IPR010140">
    <property type="entry name" value="Histidinol_P_phosphatase_HisJ"/>
</dbReference>
<dbReference type="InterPro" id="IPR016195">
    <property type="entry name" value="Pol/histidinol_Pase-like"/>
</dbReference>
<evidence type="ECO:0000256" key="5">
    <source>
        <dbReference type="ARBA" id="ARBA00022801"/>
    </source>
</evidence>
<dbReference type="AlphaFoldDB" id="A0A9D9HR05"/>
<evidence type="ECO:0000256" key="2">
    <source>
        <dbReference type="ARBA" id="ARBA00009152"/>
    </source>
</evidence>
<dbReference type="GO" id="GO:0005737">
    <property type="term" value="C:cytoplasm"/>
    <property type="evidence" value="ECO:0007669"/>
    <property type="project" value="TreeGrafter"/>
</dbReference>
<dbReference type="GO" id="GO:0004401">
    <property type="term" value="F:histidinol-phosphatase activity"/>
    <property type="evidence" value="ECO:0007669"/>
    <property type="project" value="UniProtKB-UniRule"/>
</dbReference>
<evidence type="ECO:0000313" key="10">
    <source>
        <dbReference type="EMBL" id="MBO8458355.1"/>
    </source>
</evidence>
<keyword evidence="4 8" id="KW-0028">Amino-acid biosynthesis</keyword>
<feature type="domain" description="PHP" evidence="9">
    <location>
        <begin position="8"/>
        <end position="190"/>
    </location>
</feature>
<dbReference type="EMBL" id="JADIMM010000106">
    <property type="protein sequence ID" value="MBO8458355.1"/>
    <property type="molecule type" value="Genomic_DNA"/>
</dbReference>
<dbReference type="CDD" id="cd12110">
    <property type="entry name" value="PHP_HisPPase_Hisj_like"/>
    <property type="match status" value="1"/>
</dbReference>
<reference evidence="10" key="1">
    <citation type="submission" date="2020-10" db="EMBL/GenBank/DDBJ databases">
        <authorList>
            <person name="Gilroy R."/>
        </authorList>
    </citation>
    <scope>NUCLEOTIDE SEQUENCE</scope>
    <source>
        <strain evidence="10">10532</strain>
    </source>
</reference>
<reference evidence="10" key="2">
    <citation type="journal article" date="2021" name="PeerJ">
        <title>Extensive microbial diversity within the chicken gut microbiome revealed by metagenomics and culture.</title>
        <authorList>
            <person name="Gilroy R."/>
            <person name="Ravi A."/>
            <person name="Getino M."/>
            <person name="Pursley I."/>
            <person name="Horton D.L."/>
            <person name="Alikhan N.F."/>
            <person name="Baker D."/>
            <person name="Gharbi K."/>
            <person name="Hall N."/>
            <person name="Watson M."/>
            <person name="Adriaenssens E.M."/>
            <person name="Foster-Nyarko E."/>
            <person name="Jarju S."/>
            <person name="Secka A."/>
            <person name="Antonio M."/>
            <person name="Oren A."/>
            <person name="Chaudhuri R.R."/>
            <person name="La Ragione R."/>
            <person name="Hildebrand F."/>
            <person name="Pallen M.J."/>
        </authorList>
    </citation>
    <scope>NUCLEOTIDE SEQUENCE</scope>
    <source>
        <strain evidence="10">10532</strain>
    </source>
</reference>
<gene>
    <name evidence="10" type="ORF">IAA81_09060</name>
</gene>
<comment type="similarity">
    <text evidence="2 8">Belongs to the PHP hydrolase family. HisK subfamily.</text>
</comment>
<evidence type="ECO:0000256" key="3">
    <source>
        <dbReference type="ARBA" id="ARBA00013085"/>
    </source>
</evidence>
<proteinExistence type="inferred from homology"/>
<dbReference type="PANTHER" id="PTHR21039">
    <property type="entry name" value="HISTIDINOL PHOSPHATASE-RELATED"/>
    <property type="match status" value="1"/>
</dbReference>
<evidence type="ECO:0000256" key="1">
    <source>
        <dbReference type="ARBA" id="ARBA00004970"/>
    </source>
</evidence>
<evidence type="ECO:0000256" key="7">
    <source>
        <dbReference type="ARBA" id="ARBA00049158"/>
    </source>
</evidence>
<dbReference type="Pfam" id="PF02811">
    <property type="entry name" value="PHP"/>
    <property type="match status" value="1"/>
</dbReference>
<sequence>MPEQITNFHTHTSFCKHAGGLPADYAEAALKDGRCRALGFSDHVCFPDDVECTYRMFFNEMPEYCSLVNEIKGKYPFDIFLGFECEWRKDYSSWYNDYLRKEMGADYLVLATHWYEKNGEFLFFDQMVDRKDFTDYSGQVIEAIESGCFDFLAHPDIMMMSHDSWDTNAKDCLIPVIEAAVKAGLPLEINGNGIARPMKETSSGLRYMYPVREFWKEAKARNALVVCNSDAHSPKVVISQAVMARQFAEEMGIKVLDRLSFMDR</sequence>
<evidence type="ECO:0000259" key="9">
    <source>
        <dbReference type="Pfam" id="PF02811"/>
    </source>
</evidence>
<keyword evidence="5 8" id="KW-0378">Hydrolase</keyword>
<protein>
    <recommendedName>
        <fullName evidence="3 8">Histidinol-phosphatase</fullName>
        <shortName evidence="8">HolPase</shortName>
        <ecNumber evidence="3 8">3.1.3.15</ecNumber>
    </recommendedName>
</protein>
<dbReference type="EC" id="3.1.3.15" evidence="3 8"/>
<accession>A0A9D9HR05</accession>
<evidence type="ECO:0000256" key="4">
    <source>
        <dbReference type="ARBA" id="ARBA00022605"/>
    </source>
</evidence>
<comment type="catalytic activity">
    <reaction evidence="7 8">
        <text>L-histidinol phosphate + H2O = L-histidinol + phosphate</text>
        <dbReference type="Rhea" id="RHEA:14465"/>
        <dbReference type="ChEBI" id="CHEBI:15377"/>
        <dbReference type="ChEBI" id="CHEBI:43474"/>
        <dbReference type="ChEBI" id="CHEBI:57699"/>
        <dbReference type="ChEBI" id="CHEBI:57980"/>
        <dbReference type="EC" id="3.1.3.15"/>
    </reaction>
</comment>
<dbReference type="Gene3D" id="3.20.20.140">
    <property type="entry name" value="Metal-dependent hydrolases"/>
    <property type="match status" value="1"/>
</dbReference>